<dbReference type="PANTHER" id="PTHR12001">
    <property type="entry name" value="GERANYLGERANYL PYROPHOSPHATE SYNTHASE"/>
    <property type="match status" value="1"/>
</dbReference>
<evidence type="ECO:0000256" key="4">
    <source>
        <dbReference type="ARBA" id="ARBA00022723"/>
    </source>
</evidence>
<dbReference type="Pfam" id="PF00348">
    <property type="entry name" value="polyprenyl_synt"/>
    <property type="match status" value="1"/>
</dbReference>
<dbReference type="InterPro" id="IPR000092">
    <property type="entry name" value="Polyprenyl_synt"/>
</dbReference>
<comment type="similarity">
    <text evidence="2">Belongs to the FPP/GGPP synthase family.</text>
</comment>
<dbReference type="EMBL" id="CAEZTL010000098">
    <property type="protein sequence ID" value="CAB4574580.1"/>
    <property type="molecule type" value="Genomic_DNA"/>
</dbReference>
<name>A0A6J6EDG5_9ZZZZ</name>
<keyword evidence="5" id="KW-0460">Magnesium</keyword>
<sequence>MSPKAISTIGIPGMAPALEAELSIGMKEVETLLLSHIQGKYPLVEEASRHLVSAGGKRLRPLLTLLASHYGDKTRAGIIESAAVCELTHVATLYHDDVMDEAPLRRGVESANNRWGNTVAILTGDYLFAKVSALLADIGPEAVRLQAHTFERLVIGQIMETQGPAAGVDPLTHYLGVVADKTGSLISASARFGAMVSGAPDEIKETLTVFGEKIGITFQLADDVIDIASDSLESGKTPGTDLREGVPTLVTLNVITMNRPEDRDLIEHLRGPIKDEAIVAEVLATLRVHPALDLAREQMLQYAREARAALGPLPVNDVTGALYLLCDAIIDRSA</sequence>
<dbReference type="SFLD" id="SFLDS00005">
    <property type="entry name" value="Isoprenoid_Synthase_Type_I"/>
    <property type="match status" value="1"/>
</dbReference>
<evidence type="ECO:0000313" key="6">
    <source>
        <dbReference type="EMBL" id="CAB4574580.1"/>
    </source>
</evidence>
<organism evidence="6">
    <name type="scientific">freshwater metagenome</name>
    <dbReference type="NCBI Taxonomy" id="449393"/>
    <lineage>
        <taxon>unclassified sequences</taxon>
        <taxon>metagenomes</taxon>
        <taxon>ecological metagenomes</taxon>
    </lineage>
</organism>
<dbReference type="GO" id="GO:0004659">
    <property type="term" value="F:prenyltransferase activity"/>
    <property type="evidence" value="ECO:0007669"/>
    <property type="project" value="InterPro"/>
</dbReference>
<comment type="cofactor">
    <cofactor evidence="1">
        <name>Mg(2+)</name>
        <dbReference type="ChEBI" id="CHEBI:18420"/>
    </cofactor>
</comment>
<dbReference type="InterPro" id="IPR008949">
    <property type="entry name" value="Isoprenoid_synthase_dom_sf"/>
</dbReference>
<dbReference type="AlphaFoldDB" id="A0A6J6EDG5"/>
<dbReference type="Gene3D" id="1.10.600.10">
    <property type="entry name" value="Farnesyl Diphosphate Synthase"/>
    <property type="match status" value="1"/>
</dbReference>
<keyword evidence="4" id="KW-0479">Metal-binding</keyword>
<proteinExistence type="inferred from homology"/>
<dbReference type="GO" id="GO:0008299">
    <property type="term" value="P:isoprenoid biosynthetic process"/>
    <property type="evidence" value="ECO:0007669"/>
    <property type="project" value="InterPro"/>
</dbReference>
<dbReference type="CDD" id="cd00685">
    <property type="entry name" value="Trans_IPPS_HT"/>
    <property type="match status" value="1"/>
</dbReference>
<dbReference type="PROSITE" id="PS00444">
    <property type="entry name" value="POLYPRENYL_SYNTHASE_2"/>
    <property type="match status" value="1"/>
</dbReference>
<accession>A0A6J6EDG5</accession>
<dbReference type="GO" id="GO:0046872">
    <property type="term" value="F:metal ion binding"/>
    <property type="evidence" value="ECO:0007669"/>
    <property type="project" value="UniProtKB-KW"/>
</dbReference>
<evidence type="ECO:0000256" key="5">
    <source>
        <dbReference type="ARBA" id="ARBA00022842"/>
    </source>
</evidence>
<evidence type="ECO:0000256" key="1">
    <source>
        <dbReference type="ARBA" id="ARBA00001946"/>
    </source>
</evidence>
<gene>
    <name evidence="6" type="ORF">UFOPK1683_00875</name>
</gene>
<dbReference type="SUPFAM" id="SSF48576">
    <property type="entry name" value="Terpenoid synthases"/>
    <property type="match status" value="1"/>
</dbReference>
<keyword evidence="3" id="KW-0808">Transferase</keyword>
<evidence type="ECO:0000256" key="2">
    <source>
        <dbReference type="ARBA" id="ARBA00006706"/>
    </source>
</evidence>
<reference evidence="6" key="1">
    <citation type="submission" date="2020-05" db="EMBL/GenBank/DDBJ databases">
        <authorList>
            <person name="Chiriac C."/>
            <person name="Salcher M."/>
            <person name="Ghai R."/>
            <person name="Kavagutti S V."/>
        </authorList>
    </citation>
    <scope>NUCLEOTIDE SEQUENCE</scope>
</reference>
<evidence type="ECO:0000256" key="3">
    <source>
        <dbReference type="ARBA" id="ARBA00022679"/>
    </source>
</evidence>
<dbReference type="SFLD" id="SFLDG01017">
    <property type="entry name" value="Polyprenyl_Transferase_Like"/>
    <property type="match status" value="1"/>
</dbReference>
<dbReference type="PANTHER" id="PTHR12001:SF69">
    <property type="entry name" value="ALL TRANS-POLYPRENYL-DIPHOSPHATE SYNTHASE PDSS1"/>
    <property type="match status" value="1"/>
</dbReference>
<dbReference type="InterPro" id="IPR033749">
    <property type="entry name" value="Polyprenyl_synt_CS"/>
</dbReference>
<protein>
    <submittedName>
        <fullName evidence="6">Unannotated protein</fullName>
    </submittedName>
</protein>